<gene>
    <name evidence="5" type="ORF">L3Y34_003662</name>
</gene>
<dbReference type="SMART" id="SM00043">
    <property type="entry name" value="CY"/>
    <property type="match status" value="1"/>
</dbReference>
<feature type="domain" description="Cystatin" evidence="4">
    <location>
        <begin position="18"/>
        <end position="142"/>
    </location>
</feature>
<sequence>MKSVFLIVASVFAVTAGPLLGGLSDRKSILVQHENHFQKSTNKTMEEIIWFHSGLALVKKRVPPFPFLHVLKAQVQVVAGTNTILEFLVGESTCAKKGPIQAKQITAANSPLKAIGQRALYKVTIWEKIWENFTQITAKKVSLPSQIVSDYVKESDGYQKYRIQFREPYKHFLGCVGLDERDWNLSRPRADLRCNALSQQLTSMYSITSKPDFFNENKEKDTETKEGVDYFGDFDREIRPHFEKAIAAENQYYDEMKTKMQVIHDFYTNDFEAKKAEFASLGPELEALQKSRPTDPEQIQQMDKVMNRFTELQRLLKSMIQPGLTAIQSQHLKAMRECMEAYQKLNDNWSNCFVSFSKFKPKLTVKRRIKDEEKGKDKADKLGEDDRDI</sequence>
<feature type="compositionally biased region" description="Basic and acidic residues" evidence="2">
    <location>
        <begin position="369"/>
        <end position="389"/>
    </location>
</feature>
<dbReference type="PANTHER" id="PTHR46186:SF14">
    <property type="entry name" value="CYSTATIN CPI-1"/>
    <property type="match status" value="1"/>
</dbReference>
<dbReference type="Pfam" id="PF00031">
    <property type="entry name" value="Cystatin"/>
    <property type="match status" value="1"/>
</dbReference>
<feature type="region of interest" description="Disordered" evidence="2">
    <location>
        <begin position="367"/>
        <end position="389"/>
    </location>
</feature>
<reference evidence="5 6" key="1">
    <citation type="submission" date="2022-05" db="EMBL/GenBank/DDBJ databases">
        <title>Chromosome-level reference genomes for two strains of Caenorhabditis briggsae: an improved platform for comparative genomics.</title>
        <authorList>
            <person name="Stevens L."/>
            <person name="Andersen E.C."/>
        </authorList>
    </citation>
    <scope>NUCLEOTIDE SEQUENCE [LARGE SCALE GENOMIC DNA]</scope>
    <source>
        <strain evidence="5">QX1410_ONT</strain>
        <tissue evidence="5">Whole-organism</tissue>
    </source>
</reference>
<evidence type="ECO:0000256" key="3">
    <source>
        <dbReference type="SAM" id="SignalP"/>
    </source>
</evidence>
<name>A0AAE9AG23_CAEBR</name>
<dbReference type="CDD" id="cd00042">
    <property type="entry name" value="CY"/>
    <property type="match status" value="1"/>
</dbReference>
<evidence type="ECO:0000259" key="4">
    <source>
        <dbReference type="SMART" id="SM00043"/>
    </source>
</evidence>
<evidence type="ECO:0000256" key="2">
    <source>
        <dbReference type="SAM" id="MobiDB-lite"/>
    </source>
</evidence>
<dbReference type="Gene3D" id="3.10.450.10">
    <property type="match status" value="1"/>
</dbReference>
<feature type="chain" id="PRO_5042145206" description="Cystatin domain-containing protein" evidence="3">
    <location>
        <begin position="17"/>
        <end position="389"/>
    </location>
</feature>
<accession>A0AAE9AG23</accession>
<dbReference type="InterPro" id="IPR046350">
    <property type="entry name" value="Cystatin_sf"/>
</dbReference>
<organism evidence="5 6">
    <name type="scientific">Caenorhabditis briggsae</name>
    <dbReference type="NCBI Taxonomy" id="6238"/>
    <lineage>
        <taxon>Eukaryota</taxon>
        <taxon>Metazoa</taxon>
        <taxon>Ecdysozoa</taxon>
        <taxon>Nematoda</taxon>
        <taxon>Chromadorea</taxon>
        <taxon>Rhabditida</taxon>
        <taxon>Rhabditina</taxon>
        <taxon>Rhabditomorpha</taxon>
        <taxon>Rhabditoidea</taxon>
        <taxon>Rhabditidae</taxon>
        <taxon>Peloderinae</taxon>
        <taxon>Caenorhabditis</taxon>
    </lineage>
</organism>
<dbReference type="GO" id="GO:0004869">
    <property type="term" value="F:cysteine-type endopeptidase inhibitor activity"/>
    <property type="evidence" value="ECO:0007669"/>
    <property type="project" value="InterPro"/>
</dbReference>
<dbReference type="PANTHER" id="PTHR46186">
    <property type="entry name" value="CYSTATIN"/>
    <property type="match status" value="1"/>
</dbReference>
<protein>
    <recommendedName>
        <fullName evidence="4">Cystatin domain-containing protein</fullName>
    </recommendedName>
</protein>
<dbReference type="Proteomes" id="UP000827892">
    <property type="component" value="Chromosome IV"/>
</dbReference>
<keyword evidence="3" id="KW-0732">Signal</keyword>
<dbReference type="SUPFAM" id="SSF54403">
    <property type="entry name" value="Cystatin/monellin"/>
    <property type="match status" value="1"/>
</dbReference>
<evidence type="ECO:0000313" key="6">
    <source>
        <dbReference type="Proteomes" id="UP000827892"/>
    </source>
</evidence>
<comment type="similarity">
    <text evidence="1">Belongs to the cystatin family.</text>
</comment>
<evidence type="ECO:0000256" key="1">
    <source>
        <dbReference type="ARBA" id="ARBA00009403"/>
    </source>
</evidence>
<feature type="signal peptide" evidence="3">
    <location>
        <begin position="1"/>
        <end position="16"/>
    </location>
</feature>
<dbReference type="InterPro" id="IPR000010">
    <property type="entry name" value="Cystatin_dom"/>
</dbReference>
<evidence type="ECO:0000313" key="5">
    <source>
        <dbReference type="EMBL" id="ULT94335.1"/>
    </source>
</evidence>
<dbReference type="EMBL" id="CP090894">
    <property type="protein sequence ID" value="ULT94335.1"/>
    <property type="molecule type" value="Genomic_DNA"/>
</dbReference>
<dbReference type="AlphaFoldDB" id="A0AAE9AG23"/>
<proteinExistence type="inferred from homology"/>